<reference evidence="1 2" key="1">
    <citation type="submission" date="2015-04" db="EMBL/GenBank/DDBJ databases">
        <authorList>
            <person name="Syromyatnikov M.Y."/>
            <person name="Popov V.N."/>
        </authorList>
    </citation>
    <scope>NUCLEOTIDE SEQUENCE [LARGE SCALE GENOMIC DNA]</scope>
</reference>
<organism evidence="1 2">
    <name type="scientific">Clunio marinus</name>
    <dbReference type="NCBI Taxonomy" id="568069"/>
    <lineage>
        <taxon>Eukaryota</taxon>
        <taxon>Metazoa</taxon>
        <taxon>Ecdysozoa</taxon>
        <taxon>Arthropoda</taxon>
        <taxon>Hexapoda</taxon>
        <taxon>Insecta</taxon>
        <taxon>Pterygota</taxon>
        <taxon>Neoptera</taxon>
        <taxon>Endopterygota</taxon>
        <taxon>Diptera</taxon>
        <taxon>Nematocera</taxon>
        <taxon>Chironomoidea</taxon>
        <taxon>Chironomidae</taxon>
        <taxon>Clunio</taxon>
    </lineage>
</organism>
<keyword evidence="2" id="KW-1185">Reference proteome</keyword>
<dbReference type="EMBL" id="CVRI01000014">
    <property type="protein sequence ID" value="CRK89710.1"/>
    <property type="molecule type" value="Genomic_DNA"/>
</dbReference>
<accession>A0A1J1HTB0</accession>
<protein>
    <submittedName>
        <fullName evidence="1">CLUMA_CG003567, isoform A</fullName>
    </submittedName>
</protein>
<evidence type="ECO:0000313" key="1">
    <source>
        <dbReference type="EMBL" id="CRK89710.1"/>
    </source>
</evidence>
<name>A0A1J1HTB0_9DIPT</name>
<gene>
    <name evidence="1" type="ORF">CLUMA_CG003567</name>
</gene>
<sequence>MGKTHFLDNIFQKIKEENLTILRSIIQFVSTIKFNKKTLQMECLLFIGRFSFLASISSAYSKEFPTKNKLRLIKNFDSMLPKETSRVEACVGLPFFVK</sequence>
<evidence type="ECO:0000313" key="2">
    <source>
        <dbReference type="Proteomes" id="UP000183832"/>
    </source>
</evidence>
<proteinExistence type="predicted"/>
<dbReference type="Proteomes" id="UP000183832">
    <property type="component" value="Unassembled WGS sequence"/>
</dbReference>
<dbReference type="AlphaFoldDB" id="A0A1J1HTB0"/>